<dbReference type="Proteomes" id="UP001596407">
    <property type="component" value="Unassembled WGS sequence"/>
</dbReference>
<proteinExistence type="predicted"/>
<protein>
    <submittedName>
        <fullName evidence="1">Uncharacterized protein</fullName>
    </submittedName>
</protein>
<organism evidence="1 2">
    <name type="scientific">Halorussus caseinilyticus</name>
    <dbReference type="NCBI Taxonomy" id="3034025"/>
    <lineage>
        <taxon>Archaea</taxon>
        <taxon>Methanobacteriati</taxon>
        <taxon>Methanobacteriota</taxon>
        <taxon>Stenosarchaea group</taxon>
        <taxon>Halobacteria</taxon>
        <taxon>Halobacteriales</taxon>
        <taxon>Haladaptataceae</taxon>
        <taxon>Halorussus</taxon>
    </lineage>
</organism>
<dbReference type="RefSeq" id="WP_382208786.1">
    <property type="nucleotide sequence ID" value="NZ_JBHSZH010000003.1"/>
</dbReference>
<gene>
    <name evidence="1" type="ORF">ACFQJ6_03090</name>
</gene>
<dbReference type="EMBL" id="JBHSZH010000003">
    <property type="protein sequence ID" value="MFC7079282.1"/>
    <property type="molecule type" value="Genomic_DNA"/>
</dbReference>
<evidence type="ECO:0000313" key="2">
    <source>
        <dbReference type="Proteomes" id="UP001596407"/>
    </source>
</evidence>
<sequence length="71" mass="8105">MKGERKIGGPIADCRAVYLRKQTYAIIYENVPTAYDKEDVDEIKFRGVTKHDNQANARTGSDDPKIAMKRF</sequence>
<keyword evidence="2" id="KW-1185">Reference proteome</keyword>
<comment type="caution">
    <text evidence="1">The sequence shown here is derived from an EMBL/GenBank/DDBJ whole genome shotgun (WGS) entry which is preliminary data.</text>
</comment>
<evidence type="ECO:0000313" key="1">
    <source>
        <dbReference type="EMBL" id="MFC7079282.1"/>
    </source>
</evidence>
<dbReference type="AlphaFoldDB" id="A0ABD5WFD3"/>
<accession>A0ABD5WFD3</accession>
<name>A0ABD5WFD3_9EURY</name>
<reference evidence="1 2" key="1">
    <citation type="journal article" date="2019" name="Int. J. Syst. Evol. Microbiol.">
        <title>The Global Catalogue of Microorganisms (GCM) 10K type strain sequencing project: providing services to taxonomists for standard genome sequencing and annotation.</title>
        <authorList>
            <consortium name="The Broad Institute Genomics Platform"/>
            <consortium name="The Broad Institute Genome Sequencing Center for Infectious Disease"/>
            <person name="Wu L."/>
            <person name="Ma J."/>
        </authorList>
    </citation>
    <scope>NUCLEOTIDE SEQUENCE [LARGE SCALE GENOMIC DNA]</scope>
    <source>
        <strain evidence="1 2">DT72</strain>
    </source>
</reference>